<dbReference type="Pfam" id="PF08379">
    <property type="entry name" value="Bact_transglu_N"/>
    <property type="match status" value="1"/>
</dbReference>
<dbReference type="AlphaFoldDB" id="A0A560WGT9"/>
<reference evidence="3 4" key="1">
    <citation type="submission" date="2019-06" db="EMBL/GenBank/DDBJ databases">
        <title>Sequencing the genomes of 1000 actinobacteria strains.</title>
        <authorList>
            <person name="Klenk H.-P."/>
        </authorList>
    </citation>
    <scope>NUCLEOTIDE SEQUENCE [LARGE SCALE GENOMIC DNA]</scope>
    <source>
        <strain evidence="3 4">DSM 18935</strain>
    </source>
</reference>
<dbReference type="InterPro" id="IPR002931">
    <property type="entry name" value="Transglutaminase-like"/>
</dbReference>
<proteinExistence type="predicted"/>
<dbReference type="Gene3D" id="3.10.620.30">
    <property type="match status" value="1"/>
</dbReference>
<keyword evidence="4" id="KW-1185">Reference proteome</keyword>
<feature type="region of interest" description="Disordered" evidence="1">
    <location>
        <begin position="323"/>
        <end position="360"/>
    </location>
</feature>
<feature type="compositionally biased region" description="Basic and acidic residues" evidence="1">
    <location>
        <begin position="323"/>
        <end position="334"/>
    </location>
</feature>
<dbReference type="GO" id="GO:0006508">
    <property type="term" value="P:proteolysis"/>
    <property type="evidence" value="ECO:0007669"/>
    <property type="project" value="UniProtKB-KW"/>
</dbReference>
<feature type="domain" description="Transglutaminase-like" evidence="2">
    <location>
        <begin position="214"/>
        <end position="284"/>
    </location>
</feature>
<gene>
    <name evidence="3" type="ORF">FB557_0425</name>
</gene>
<accession>A0A560WGT9</accession>
<dbReference type="EMBL" id="VIUW01000001">
    <property type="protein sequence ID" value="TWD16879.1"/>
    <property type="molecule type" value="Genomic_DNA"/>
</dbReference>
<dbReference type="Proteomes" id="UP000315628">
    <property type="component" value="Unassembled WGS sequence"/>
</dbReference>
<dbReference type="InterPro" id="IPR038765">
    <property type="entry name" value="Papain-like_cys_pep_sf"/>
</dbReference>
<dbReference type="SUPFAM" id="SSF54001">
    <property type="entry name" value="Cysteine proteinases"/>
    <property type="match status" value="1"/>
</dbReference>
<dbReference type="GO" id="GO:0008233">
    <property type="term" value="F:peptidase activity"/>
    <property type="evidence" value="ECO:0007669"/>
    <property type="project" value="UniProtKB-KW"/>
</dbReference>
<keyword evidence="3" id="KW-0645">Protease</keyword>
<dbReference type="PANTHER" id="PTHR33490:SF7">
    <property type="entry name" value="BLR2979 PROTEIN"/>
    <property type="match status" value="1"/>
</dbReference>
<dbReference type="RefSeq" id="WP_246074327.1">
    <property type="nucleotide sequence ID" value="NZ_BAAAYT010000002.1"/>
</dbReference>
<sequence length="360" mass="39485">MSDEETEDLTPTVDPENHTRRPYEVVHRTEYLYEEDVTTSFGRAMLAPRETPQQHIVDHEVQIDPEPAVLSEHVDHFGNRSYYYEVSTNHTTLTVTKRSHLEIEWPAPDMDHLDQWTVAEAAALIRAGGAPDAKGAGPGDDAEQGPTIDLVEATQYRLPSTLVDVTGEVEEYAATILPPDRPFGSALVALYSRIYRDFAYAKGTTSVKTTLPELLEQREGVCQDFAHLAVGCLRAVGIPGRYVSGYIETTPPPGKLKLAGSDASHAWVSAMAPDGQWVDLDPTNNHFADSRYVVTGWGRDFRDVSPLKGVIYTEGKGSKLKVEVDVIRQDRPDPRVTPSPADPAPPAMPPTPAPDPPAPS</sequence>
<feature type="region of interest" description="Disordered" evidence="1">
    <location>
        <begin position="1"/>
        <end position="20"/>
    </location>
</feature>
<keyword evidence="3" id="KW-0378">Hydrolase</keyword>
<feature type="compositionally biased region" description="Pro residues" evidence="1">
    <location>
        <begin position="335"/>
        <end position="360"/>
    </location>
</feature>
<dbReference type="Pfam" id="PF01841">
    <property type="entry name" value="Transglut_core"/>
    <property type="match status" value="1"/>
</dbReference>
<name>A0A560WGT9_9MICO</name>
<protein>
    <submittedName>
        <fullName evidence="3">Transglutaminase-like putative cysteine protease</fullName>
    </submittedName>
</protein>
<evidence type="ECO:0000256" key="1">
    <source>
        <dbReference type="SAM" id="MobiDB-lite"/>
    </source>
</evidence>
<dbReference type="InterPro" id="IPR013589">
    <property type="entry name" value="Bac_transglu_N"/>
</dbReference>
<dbReference type="PANTHER" id="PTHR33490">
    <property type="entry name" value="BLR5614 PROTEIN-RELATED"/>
    <property type="match status" value="1"/>
</dbReference>
<evidence type="ECO:0000313" key="4">
    <source>
        <dbReference type="Proteomes" id="UP000315628"/>
    </source>
</evidence>
<comment type="caution">
    <text evidence="3">The sequence shown here is derived from an EMBL/GenBank/DDBJ whole genome shotgun (WGS) entry which is preliminary data.</text>
</comment>
<organism evidence="3 4">
    <name type="scientific">Marihabitans asiaticum</name>
    <dbReference type="NCBI Taxonomy" id="415218"/>
    <lineage>
        <taxon>Bacteria</taxon>
        <taxon>Bacillati</taxon>
        <taxon>Actinomycetota</taxon>
        <taxon>Actinomycetes</taxon>
        <taxon>Micrococcales</taxon>
        <taxon>Intrasporangiaceae</taxon>
        <taxon>Marihabitans</taxon>
    </lineage>
</organism>
<evidence type="ECO:0000259" key="2">
    <source>
        <dbReference type="SMART" id="SM00460"/>
    </source>
</evidence>
<evidence type="ECO:0000313" key="3">
    <source>
        <dbReference type="EMBL" id="TWD16879.1"/>
    </source>
</evidence>
<dbReference type="SMART" id="SM00460">
    <property type="entry name" value="TGc"/>
    <property type="match status" value="1"/>
</dbReference>